<keyword evidence="1" id="KW-1133">Transmembrane helix</keyword>
<dbReference type="AlphaFoldDB" id="A0A0F9GNZ0"/>
<accession>A0A0F9GNZ0</accession>
<feature type="transmembrane region" description="Helical" evidence="1">
    <location>
        <begin position="7"/>
        <end position="30"/>
    </location>
</feature>
<comment type="caution">
    <text evidence="2">The sequence shown here is derived from an EMBL/GenBank/DDBJ whole genome shotgun (WGS) entry which is preliminary data.</text>
</comment>
<evidence type="ECO:0000313" key="2">
    <source>
        <dbReference type="EMBL" id="KKL64842.1"/>
    </source>
</evidence>
<keyword evidence="1" id="KW-0472">Membrane</keyword>
<reference evidence="2" key="1">
    <citation type="journal article" date="2015" name="Nature">
        <title>Complex archaea that bridge the gap between prokaryotes and eukaryotes.</title>
        <authorList>
            <person name="Spang A."/>
            <person name="Saw J.H."/>
            <person name="Jorgensen S.L."/>
            <person name="Zaremba-Niedzwiedzka K."/>
            <person name="Martijn J."/>
            <person name="Lind A.E."/>
            <person name="van Eijk R."/>
            <person name="Schleper C."/>
            <person name="Guy L."/>
            <person name="Ettema T.J."/>
        </authorList>
    </citation>
    <scope>NUCLEOTIDE SEQUENCE</scope>
</reference>
<protein>
    <submittedName>
        <fullName evidence="2">Uncharacterized protein</fullName>
    </submittedName>
</protein>
<keyword evidence="1" id="KW-0812">Transmembrane</keyword>
<sequence>MKNRARAAINILIPVSAIIFFTKMSGVSIIGEKIKSLVSDIDKIKSSVMLALDISSYIYNASMIAALISFICLIIWLIVIIKSKGLKYLLKSEKALLVIGIIWAVDVVFVPLFYIYIQEELFYLVSLAK</sequence>
<gene>
    <name evidence="2" type="ORF">LCGC14_2160920</name>
</gene>
<evidence type="ECO:0000256" key="1">
    <source>
        <dbReference type="SAM" id="Phobius"/>
    </source>
</evidence>
<dbReference type="EMBL" id="LAZR01027724">
    <property type="protein sequence ID" value="KKL64842.1"/>
    <property type="molecule type" value="Genomic_DNA"/>
</dbReference>
<organism evidence="2">
    <name type="scientific">marine sediment metagenome</name>
    <dbReference type="NCBI Taxonomy" id="412755"/>
    <lineage>
        <taxon>unclassified sequences</taxon>
        <taxon>metagenomes</taxon>
        <taxon>ecological metagenomes</taxon>
    </lineage>
</organism>
<feature type="transmembrane region" description="Helical" evidence="1">
    <location>
        <begin position="95"/>
        <end position="117"/>
    </location>
</feature>
<feature type="transmembrane region" description="Helical" evidence="1">
    <location>
        <begin position="57"/>
        <end position="83"/>
    </location>
</feature>
<name>A0A0F9GNZ0_9ZZZZ</name>
<proteinExistence type="predicted"/>